<evidence type="ECO:0000259" key="3">
    <source>
        <dbReference type="PROSITE" id="PS50011"/>
    </source>
</evidence>
<evidence type="ECO:0000313" key="4">
    <source>
        <dbReference type="EMBL" id="KAJ4428149.1"/>
    </source>
</evidence>
<protein>
    <recommendedName>
        <fullName evidence="3">Protein kinase domain-containing protein</fullName>
    </recommendedName>
</protein>
<dbReference type="EMBL" id="JAJSOF020000037">
    <property type="protein sequence ID" value="KAJ4428149.1"/>
    <property type="molecule type" value="Genomic_DNA"/>
</dbReference>
<proteinExistence type="predicted"/>
<dbReference type="InterPro" id="IPR011009">
    <property type="entry name" value="Kinase-like_dom_sf"/>
</dbReference>
<dbReference type="InterPro" id="IPR000719">
    <property type="entry name" value="Prot_kinase_dom"/>
</dbReference>
<evidence type="ECO:0000313" key="5">
    <source>
        <dbReference type="Proteomes" id="UP001148838"/>
    </source>
</evidence>
<gene>
    <name evidence="4" type="ORF">ANN_24164</name>
</gene>
<keyword evidence="5" id="KW-1185">Reference proteome</keyword>
<evidence type="ECO:0000256" key="2">
    <source>
        <dbReference type="ARBA" id="ARBA00022840"/>
    </source>
</evidence>
<sequence length="296" mass="33258">MIHAEKYTQGIDMWSLGCILAEMFLGKPLFQGTSTINQIELIMATIPSPSEEDLASVCSSYGSQLFQKTPIVPQRTLEEMLCNAPLDGVDLVSKLLVFNPHKRLTADQALEHSYVQRFRCEANEPVLGHAVLPPLRDDVQLSVDEYRNKLYEMMSMGTKSHVRQKVNRDNRSHKCSEHSQIRQLCQPSARTRGVTDGHSKKGRHVSAEMLRVHTIPDSRAFAVPLGHLMPAQSDVNVRGRVMAVPNPQNKRTGILSRGFQHQPVHLPRPNETVQKATGDALHSQQHIEQPRLVRCS</sequence>
<dbReference type="PROSITE" id="PS50011">
    <property type="entry name" value="PROTEIN_KINASE_DOM"/>
    <property type="match status" value="1"/>
</dbReference>
<keyword evidence="2" id="KW-0067">ATP-binding</keyword>
<feature type="domain" description="Protein kinase" evidence="3">
    <location>
        <begin position="1"/>
        <end position="115"/>
    </location>
</feature>
<accession>A0ABQ8S2N2</accession>
<comment type="caution">
    <text evidence="4">The sequence shown here is derived from an EMBL/GenBank/DDBJ whole genome shotgun (WGS) entry which is preliminary data.</text>
</comment>
<dbReference type="Pfam" id="PF00069">
    <property type="entry name" value="Pkinase"/>
    <property type="match status" value="1"/>
</dbReference>
<dbReference type="Gene3D" id="3.30.200.20">
    <property type="entry name" value="Phosphorylase Kinase, domain 1"/>
    <property type="match status" value="1"/>
</dbReference>
<keyword evidence="1" id="KW-0547">Nucleotide-binding</keyword>
<evidence type="ECO:0000256" key="1">
    <source>
        <dbReference type="ARBA" id="ARBA00022741"/>
    </source>
</evidence>
<dbReference type="InterPro" id="IPR050117">
    <property type="entry name" value="MAPK"/>
</dbReference>
<dbReference type="Proteomes" id="UP001148838">
    <property type="component" value="Unassembled WGS sequence"/>
</dbReference>
<dbReference type="Gene3D" id="1.10.510.10">
    <property type="entry name" value="Transferase(Phosphotransferase) domain 1"/>
    <property type="match status" value="1"/>
</dbReference>
<dbReference type="PANTHER" id="PTHR24055">
    <property type="entry name" value="MITOGEN-ACTIVATED PROTEIN KINASE"/>
    <property type="match status" value="1"/>
</dbReference>
<reference evidence="4 5" key="1">
    <citation type="journal article" date="2022" name="Allergy">
        <title>Genome assembly and annotation of Periplaneta americana reveal a comprehensive cockroach allergen profile.</title>
        <authorList>
            <person name="Wang L."/>
            <person name="Xiong Q."/>
            <person name="Saelim N."/>
            <person name="Wang L."/>
            <person name="Nong W."/>
            <person name="Wan A.T."/>
            <person name="Shi M."/>
            <person name="Liu X."/>
            <person name="Cao Q."/>
            <person name="Hui J.H.L."/>
            <person name="Sookrung N."/>
            <person name="Leung T.F."/>
            <person name="Tungtrongchitr A."/>
            <person name="Tsui S.K.W."/>
        </authorList>
    </citation>
    <scope>NUCLEOTIDE SEQUENCE [LARGE SCALE GENOMIC DNA]</scope>
    <source>
        <strain evidence="4">PWHHKU_190912</strain>
    </source>
</reference>
<name>A0ABQ8S2N2_PERAM</name>
<dbReference type="SUPFAM" id="SSF56112">
    <property type="entry name" value="Protein kinase-like (PK-like)"/>
    <property type="match status" value="1"/>
</dbReference>
<organism evidence="4 5">
    <name type="scientific">Periplaneta americana</name>
    <name type="common">American cockroach</name>
    <name type="synonym">Blatta americana</name>
    <dbReference type="NCBI Taxonomy" id="6978"/>
    <lineage>
        <taxon>Eukaryota</taxon>
        <taxon>Metazoa</taxon>
        <taxon>Ecdysozoa</taxon>
        <taxon>Arthropoda</taxon>
        <taxon>Hexapoda</taxon>
        <taxon>Insecta</taxon>
        <taxon>Pterygota</taxon>
        <taxon>Neoptera</taxon>
        <taxon>Polyneoptera</taxon>
        <taxon>Dictyoptera</taxon>
        <taxon>Blattodea</taxon>
        <taxon>Blattoidea</taxon>
        <taxon>Blattidae</taxon>
        <taxon>Blattinae</taxon>
        <taxon>Periplaneta</taxon>
    </lineage>
</organism>